<keyword evidence="2" id="KW-0732">Signal</keyword>
<protein>
    <submittedName>
        <fullName evidence="3">Uncharacterized protein</fullName>
    </submittedName>
</protein>
<feature type="region of interest" description="Disordered" evidence="1">
    <location>
        <begin position="163"/>
        <end position="202"/>
    </location>
</feature>
<dbReference type="OrthoDB" id="3084419at2759"/>
<evidence type="ECO:0000313" key="4">
    <source>
        <dbReference type="Proteomes" id="UP000290288"/>
    </source>
</evidence>
<dbReference type="EMBL" id="SDEE01000146">
    <property type="protein sequence ID" value="RXW20506.1"/>
    <property type="molecule type" value="Genomic_DNA"/>
</dbReference>
<accession>A0A4Q2DMD6</accession>
<comment type="caution">
    <text evidence="3">The sequence shown here is derived from an EMBL/GenBank/DDBJ whole genome shotgun (WGS) entry which is preliminary data.</text>
</comment>
<evidence type="ECO:0000256" key="1">
    <source>
        <dbReference type="SAM" id="MobiDB-lite"/>
    </source>
</evidence>
<dbReference type="Proteomes" id="UP000290288">
    <property type="component" value="Unassembled WGS sequence"/>
</dbReference>
<keyword evidence="4" id="KW-1185">Reference proteome</keyword>
<evidence type="ECO:0000256" key="2">
    <source>
        <dbReference type="SAM" id="SignalP"/>
    </source>
</evidence>
<feature type="compositionally biased region" description="Basic and acidic residues" evidence="1">
    <location>
        <begin position="183"/>
        <end position="202"/>
    </location>
</feature>
<gene>
    <name evidence="3" type="ORF">EST38_g5358</name>
</gene>
<proteinExistence type="predicted"/>
<reference evidence="3 4" key="1">
    <citation type="submission" date="2019-01" db="EMBL/GenBank/DDBJ databases">
        <title>Draft genome sequence of Psathyrella aberdarensis IHI B618.</title>
        <authorList>
            <person name="Buettner E."/>
            <person name="Kellner H."/>
        </authorList>
    </citation>
    <scope>NUCLEOTIDE SEQUENCE [LARGE SCALE GENOMIC DNA]</scope>
    <source>
        <strain evidence="3 4">IHI B618</strain>
    </source>
</reference>
<sequence>MRHLTYLVILPLLLPLPYPQKISPREGGVTLPKDYDEIGEYGLRFNTTPFDSPAAVEKVREIYDKRHKGDAPLTLFAMAMQDTFSQVVEDTYRDYDDAVKIFKEYPEMELVMESSLERFLQLERIRRRPTHEFIWNDSDDDEPTPVSEVSEVEGLSQGVARIRTSGNLFPLGNNESQGYNGDSEERPDSEKVAQSRESSKSD</sequence>
<dbReference type="AlphaFoldDB" id="A0A4Q2DMD6"/>
<name>A0A4Q2DMD6_9AGAR</name>
<feature type="chain" id="PRO_5020469500" evidence="2">
    <location>
        <begin position="20"/>
        <end position="202"/>
    </location>
</feature>
<evidence type="ECO:0000313" key="3">
    <source>
        <dbReference type="EMBL" id="RXW20506.1"/>
    </source>
</evidence>
<organism evidence="3 4">
    <name type="scientific">Candolleomyces aberdarensis</name>
    <dbReference type="NCBI Taxonomy" id="2316362"/>
    <lineage>
        <taxon>Eukaryota</taxon>
        <taxon>Fungi</taxon>
        <taxon>Dikarya</taxon>
        <taxon>Basidiomycota</taxon>
        <taxon>Agaricomycotina</taxon>
        <taxon>Agaricomycetes</taxon>
        <taxon>Agaricomycetidae</taxon>
        <taxon>Agaricales</taxon>
        <taxon>Agaricineae</taxon>
        <taxon>Psathyrellaceae</taxon>
        <taxon>Candolleomyces</taxon>
    </lineage>
</organism>
<feature type="signal peptide" evidence="2">
    <location>
        <begin position="1"/>
        <end position="19"/>
    </location>
</feature>